<comment type="caution">
    <text evidence="2">The sequence shown here is derived from an EMBL/GenBank/DDBJ whole genome shotgun (WGS) entry which is preliminary data.</text>
</comment>
<keyword evidence="1" id="KW-1133">Transmembrane helix</keyword>
<keyword evidence="3" id="KW-1185">Reference proteome</keyword>
<proteinExistence type="predicted"/>
<keyword evidence="1" id="KW-0472">Membrane</keyword>
<sequence>MFAKSLFELYLTIPGEMLPAFSFAFMAHLSYANLILTQLLFLQDQDWNALTARQTVDYPNLAQRLSDHFETCEQLISARKRRTLEDGRGLFLKYAENLRWTKNWYLSKLSVDSAALDAVVQTGNAVNDLEYATWNMLFVSNSV</sequence>
<evidence type="ECO:0000256" key="1">
    <source>
        <dbReference type="SAM" id="Phobius"/>
    </source>
</evidence>
<dbReference type="EMBL" id="JAKJXP020000182">
    <property type="protein sequence ID" value="KAK7739262.1"/>
    <property type="molecule type" value="Genomic_DNA"/>
</dbReference>
<dbReference type="AlphaFoldDB" id="A0AAN9U6H9"/>
<evidence type="ECO:0000313" key="3">
    <source>
        <dbReference type="Proteomes" id="UP001320420"/>
    </source>
</evidence>
<gene>
    <name evidence="2" type="ORF">SLS62_011251</name>
</gene>
<evidence type="ECO:0000313" key="2">
    <source>
        <dbReference type="EMBL" id="KAK7739262.1"/>
    </source>
</evidence>
<protein>
    <submittedName>
        <fullName evidence="2">Uncharacterized protein</fullName>
    </submittedName>
</protein>
<feature type="transmembrane region" description="Helical" evidence="1">
    <location>
        <begin position="20"/>
        <end position="42"/>
    </location>
</feature>
<accession>A0AAN9U6H9</accession>
<dbReference type="Proteomes" id="UP001320420">
    <property type="component" value="Unassembled WGS sequence"/>
</dbReference>
<organism evidence="2 3">
    <name type="scientific">Diatrype stigma</name>
    <dbReference type="NCBI Taxonomy" id="117547"/>
    <lineage>
        <taxon>Eukaryota</taxon>
        <taxon>Fungi</taxon>
        <taxon>Dikarya</taxon>
        <taxon>Ascomycota</taxon>
        <taxon>Pezizomycotina</taxon>
        <taxon>Sordariomycetes</taxon>
        <taxon>Xylariomycetidae</taxon>
        <taxon>Xylariales</taxon>
        <taxon>Diatrypaceae</taxon>
        <taxon>Diatrype</taxon>
    </lineage>
</organism>
<keyword evidence="1" id="KW-0812">Transmembrane</keyword>
<name>A0AAN9U6H9_9PEZI</name>
<reference evidence="2 3" key="1">
    <citation type="submission" date="2024-02" db="EMBL/GenBank/DDBJ databases">
        <title>De novo assembly and annotation of 12 fungi associated with fruit tree decline syndrome in Ontario, Canada.</title>
        <authorList>
            <person name="Sulman M."/>
            <person name="Ellouze W."/>
            <person name="Ilyukhin E."/>
        </authorList>
    </citation>
    <scope>NUCLEOTIDE SEQUENCE [LARGE SCALE GENOMIC DNA]</scope>
    <source>
        <strain evidence="2 3">M11/M66-122</strain>
    </source>
</reference>